<evidence type="ECO:0000313" key="5">
    <source>
        <dbReference type="Proteomes" id="UP001178508"/>
    </source>
</evidence>
<dbReference type="Proteomes" id="UP001178508">
    <property type="component" value="Chromosome 6"/>
</dbReference>
<proteinExistence type="predicted"/>
<keyword evidence="3" id="KW-0732">Signal</keyword>
<feature type="region of interest" description="Disordered" evidence="1">
    <location>
        <begin position="348"/>
        <end position="397"/>
    </location>
</feature>
<feature type="transmembrane region" description="Helical" evidence="2">
    <location>
        <begin position="314"/>
        <end position="332"/>
    </location>
</feature>
<dbReference type="AlphaFoldDB" id="A0AAV1FC28"/>
<evidence type="ECO:0000313" key="4">
    <source>
        <dbReference type="EMBL" id="CAJ1058534.1"/>
    </source>
</evidence>
<keyword evidence="2" id="KW-0812">Transmembrane</keyword>
<name>A0AAV1FC28_XYRNO</name>
<keyword evidence="2" id="KW-1133">Transmembrane helix</keyword>
<keyword evidence="2" id="KW-0472">Membrane</keyword>
<feature type="compositionally biased region" description="Polar residues" evidence="1">
    <location>
        <begin position="384"/>
        <end position="393"/>
    </location>
</feature>
<dbReference type="InterPro" id="IPR036179">
    <property type="entry name" value="Ig-like_dom_sf"/>
</dbReference>
<sequence length="470" mass="51705">MDCTADMLLSCMTAFCILFGSSVAERVEACRGGTYTFPLMYTPPLYNEKLYFTPRAGGTRKIIMDDGESKDPRLKVSSYSARMTDLTEEDTGNFSAIFGLMINVDELHVSVCTDPVSRLSGQSYFGDIPQEAESLEFSTHLSNTSSKVLWSRSDPQTSQGGRAEVRSDSWKITKLTQEDNGYYIIRRRDRSLLSRMLLTVEGKYSTYSKFAGEKLIIRYPSTLSPWTVRVKLDGARSYIAVVNAGSLLTDSNPYSYSKQFNDRVQLLPDGIQIDRLETRDSGTYAFEDKHNNLGLTVNLEVHPGRTAFPPVSVIVPYFVGAILAAVVCFCCVKKCCIKGQAASQTEVAPYPNHHDKDQSTVPSSSPSPAPAHSYQPINPGVSRETANPSSDPTDYSAVVNIPSSEEQIQTPVTPVGGHEDTPAPTFGIDNLSSDHEPRFELEGLTIPSAPPLSSDLRVCDVDSSEKFNFL</sequence>
<dbReference type="EMBL" id="OY660869">
    <property type="protein sequence ID" value="CAJ1058534.1"/>
    <property type="molecule type" value="Genomic_DNA"/>
</dbReference>
<dbReference type="SUPFAM" id="SSF48726">
    <property type="entry name" value="Immunoglobulin"/>
    <property type="match status" value="1"/>
</dbReference>
<evidence type="ECO:0000256" key="2">
    <source>
        <dbReference type="SAM" id="Phobius"/>
    </source>
</evidence>
<organism evidence="4 5">
    <name type="scientific">Xyrichtys novacula</name>
    <name type="common">Pearly razorfish</name>
    <name type="synonym">Hemipteronotus novacula</name>
    <dbReference type="NCBI Taxonomy" id="13765"/>
    <lineage>
        <taxon>Eukaryota</taxon>
        <taxon>Metazoa</taxon>
        <taxon>Chordata</taxon>
        <taxon>Craniata</taxon>
        <taxon>Vertebrata</taxon>
        <taxon>Euteleostomi</taxon>
        <taxon>Actinopterygii</taxon>
        <taxon>Neopterygii</taxon>
        <taxon>Teleostei</taxon>
        <taxon>Neoteleostei</taxon>
        <taxon>Acanthomorphata</taxon>
        <taxon>Eupercaria</taxon>
        <taxon>Labriformes</taxon>
        <taxon>Labridae</taxon>
        <taxon>Xyrichtys</taxon>
    </lineage>
</organism>
<gene>
    <name evidence="4" type="ORF">XNOV1_A027974</name>
</gene>
<reference evidence="4" key="1">
    <citation type="submission" date="2023-08" db="EMBL/GenBank/DDBJ databases">
        <authorList>
            <person name="Alioto T."/>
            <person name="Alioto T."/>
            <person name="Gomez Garrido J."/>
        </authorList>
    </citation>
    <scope>NUCLEOTIDE SEQUENCE</scope>
</reference>
<feature type="signal peptide" evidence="3">
    <location>
        <begin position="1"/>
        <end position="24"/>
    </location>
</feature>
<feature type="chain" id="PRO_5043426855" evidence="3">
    <location>
        <begin position="25"/>
        <end position="470"/>
    </location>
</feature>
<protein>
    <submittedName>
        <fullName evidence="4">Uncharacterized protein LOC117818093</fullName>
    </submittedName>
</protein>
<evidence type="ECO:0000256" key="1">
    <source>
        <dbReference type="SAM" id="MobiDB-lite"/>
    </source>
</evidence>
<evidence type="ECO:0000256" key="3">
    <source>
        <dbReference type="SAM" id="SignalP"/>
    </source>
</evidence>
<keyword evidence="5" id="KW-1185">Reference proteome</keyword>
<accession>A0AAV1FC28</accession>